<name>A0ABQ7GK50_DUNSA</name>
<proteinExistence type="predicted"/>
<sequence>METWYLPLSFSSLGKPPSAVLDSEHLQVRTASTALWRAPPALVHSEHLQECTLSRALADLSFCNLSIRWTGSSHRTPCRPPPIIVA</sequence>
<evidence type="ECO:0000313" key="2">
    <source>
        <dbReference type="Proteomes" id="UP000815325"/>
    </source>
</evidence>
<dbReference type="EMBL" id="MU069729">
    <property type="protein sequence ID" value="KAF5834954.1"/>
    <property type="molecule type" value="Genomic_DNA"/>
</dbReference>
<gene>
    <name evidence="1" type="ORF">DUNSADRAFT_8103</name>
</gene>
<keyword evidence="2" id="KW-1185">Reference proteome</keyword>
<evidence type="ECO:0000313" key="1">
    <source>
        <dbReference type="EMBL" id="KAF5834954.1"/>
    </source>
</evidence>
<dbReference type="Proteomes" id="UP000815325">
    <property type="component" value="Unassembled WGS sequence"/>
</dbReference>
<protein>
    <recommendedName>
        <fullName evidence="3">Encoded protein</fullName>
    </recommendedName>
</protein>
<comment type="caution">
    <text evidence="1">The sequence shown here is derived from an EMBL/GenBank/DDBJ whole genome shotgun (WGS) entry which is preliminary data.</text>
</comment>
<evidence type="ECO:0008006" key="3">
    <source>
        <dbReference type="Google" id="ProtNLM"/>
    </source>
</evidence>
<reference evidence="1" key="1">
    <citation type="submission" date="2017-08" db="EMBL/GenBank/DDBJ databases">
        <authorList>
            <person name="Polle J.E."/>
            <person name="Barry K."/>
            <person name="Cushman J."/>
            <person name="Schmutz J."/>
            <person name="Tran D."/>
            <person name="Hathwaick L.T."/>
            <person name="Yim W.C."/>
            <person name="Jenkins J."/>
            <person name="Mckie-Krisberg Z.M."/>
            <person name="Prochnik S."/>
            <person name="Lindquist E."/>
            <person name="Dockter R.B."/>
            <person name="Adam C."/>
            <person name="Molina H."/>
            <person name="Bunkerborg J."/>
            <person name="Jin E."/>
            <person name="Buchheim M."/>
            <person name="Magnuson J."/>
        </authorList>
    </citation>
    <scope>NUCLEOTIDE SEQUENCE</scope>
    <source>
        <strain evidence="1">CCAP 19/18</strain>
    </source>
</reference>
<accession>A0ABQ7GK50</accession>
<organism evidence="1 2">
    <name type="scientific">Dunaliella salina</name>
    <name type="common">Green alga</name>
    <name type="synonym">Protococcus salinus</name>
    <dbReference type="NCBI Taxonomy" id="3046"/>
    <lineage>
        <taxon>Eukaryota</taxon>
        <taxon>Viridiplantae</taxon>
        <taxon>Chlorophyta</taxon>
        <taxon>core chlorophytes</taxon>
        <taxon>Chlorophyceae</taxon>
        <taxon>CS clade</taxon>
        <taxon>Chlamydomonadales</taxon>
        <taxon>Dunaliellaceae</taxon>
        <taxon>Dunaliella</taxon>
    </lineage>
</organism>